<evidence type="ECO:0000313" key="1">
    <source>
        <dbReference type="EMBL" id="KAK3598094.1"/>
    </source>
</evidence>
<reference evidence="1" key="2">
    <citation type="journal article" date="2021" name="Genome Biol. Evol.">
        <title>Developing a high-quality reference genome for a parasitic bivalve with doubly uniparental inheritance (Bivalvia: Unionida).</title>
        <authorList>
            <person name="Smith C.H."/>
        </authorList>
    </citation>
    <scope>NUCLEOTIDE SEQUENCE</scope>
    <source>
        <strain evidence="1">CHS0354</strain>
        <tissue evidence="1">Mantle</tissue>
    </source>
</reference>
<protein>
    <submittedName>
        <fullName evidence="1">Uncharacterized protein</fullName>
    </submittedName>
</protein>
<accession>A0AAE0W1W2</accession>
<reference evidence="1" key="3">
    <citation type="submission" date="2023-05" db="EMBL/GenBank/DDBJ databases">
        <authorList>
            <person name="Smith C.H."/>
        </authorList>
    </citation>
    <scope>NUCLEOTIDE SEQUENCE</scope>
    <source>
        <strain evidence="1">CHS0354</strain>
        <tissue evidence="1">Mantle</tissue>
    </source>
</reference>
<proteinExistence type="predicted"/>
<evidence type="ECO:0000313" key="2">
    <source>
        <dbReference type="Proteomes" id="UP001195483"/>
    </source>
</evidence>
<dbReference type="AlphaFoldDB" id="A0AAE0W1W2"/>
<keyword evidence="2" id="KW-1185">Reference proteome</keyword>
<comment type="caution">
    <text evidence="1">The sequence shown here is derived from an EMBL/GenBank/DDBJ whole genome shotgun (WGS) entry which is preliminary data.</text>
</comment>
<dbReference type="Proteomes" id="UP001195483">
    <property type="component" value="Unassembled WGS sequence"/>
</dbReference>
<dbReference type="EMBL" id="JAEAOA010000426">
    <property type="protein sequence ID" value="KAK3598094.1"/>
    <property type="molecule type" value="Genomic_DNA"/>
</dbReference>
<name>A0AAE0W1W2_9BIVA</name>
<sequence length="108" mass="12478">MDVFGSELLGCDSEVIETINSLQCHKILNHFKIEKRLDRFHQRSHIALIQERMGVFFPVSDQSRSHWVVVISVLIKSNSPKDPIILDQAHVFKVWCPLGFSPIYILMC</sequence>
<reference evidence="1" key="1">
    <citation type="journal article" date="2021" name="Genome Biol. Evol.">
        <title>A High-Quality Reference Genome for a Parasitic Bivalve with Doubly Uniparental Inheritance (Bivalvia: Unionida).</title>
        <authorList>
            <person name="Smith C.H."/>
        </authorList>
    </citation>
    <scope>NUCLEOTIDE SEQUENCE</scope>
    <source>
        <strain evidence="1">CHS0354</strain>
    </source>
</reference>
<organism evidence="1 2">
    <name type="scientific">Potamilus streckersoni</name>
    <dbReference type="NCBI Taxonomy" id="2493646"/>
    <lineage>
        <taxon>Eukaryota</taxon>
        <taxon>Metazoa</taxon>
        <taxon>Spiralia</taxon>
        <taxon>Lophotrochozoa</taxon>
        <taxon>Mollusca</taxon>
        <taxon>Bivalvia</taxon>
        <taxon>Autobranchia</taxon>
        <taxon>Heteroconchia</taxon>
        <taxon>Palaeoheterodonta</taxon>
        <taxon>Unionida</taxon>
        <taxon>Unionoidea</taxon>
        <taxon>Unionidae</taxon>
        <taxon>Ambleminae</taxon>
        <taxon>Lampsilini</taxon>
        <taxon>Potamilus</taxon>
    </lineage>
</organism>
<gene>
    <name evidence="1" type="ORF">CHS0354_006054</name>
</gene>